<dbReference type="InterPro" id="IPR036179">
    <property type="entry name" value="Ig-like_dom_sf"/>
</dbReference>
<dbReference type="SUPFAM" id="SSF48726">
    <property type="entry name" value="Immunoglobulin"/>
    <property type="match status" value="1"/>
</dbReference>
<keyword evidence="3" id="KW-1185">Reference proteome</keyword>
<reference evidence="2 3" key="1">
    <citation type="journal article" date="2015" name="Genome Biol. Evol.">
        <title>The genome of winter moth (Operophtera brumata) provides a genomic perspective on sexual dimorphism and phenology.</title>
        <authorList>
            <person name="Derks M.F."/>
            <person name="Smit S."/>
            <person name="Salis L."/>
            <person name="Schijlen E."/>
            <person name="Bossers A."/>
            <person name="Mateman C."/>
            <person name="Pijl A.S."/>
            <person name="de Ridder D."/>
            <person name="Groenen M.A."/>
            <person name="Visser M.E."/>
            <person name="Megens H.J."/>
        </authorList>
    </citation>
    <scope>NUCLEOTIDE SEQUENCE [LARGE SCALE GENOMIC DNA]</scope>
    <source>
        <strain evidence="2">WM2013NL</strain>
        <tissue evidence="2">Head and thorax</tissue>
    </source>
</reference>
<sequence>VVDLKYKNGVASLAINEIFPEDEAEYSLKAINSQGEVETKCKVTVKRVYTCEAFNDAGESFSSCSLVVAVPGEAATTPQYTAFPASGTQAMS</sequence>
<dbReference type="EMBL" id="JTDY01005225">
    <property type="protein sequence ID" value="KOB67232.1"/>
    <property type="molecule type" value="Genomic_DNA"/>
</dbReference>
<dbReference type="Gene3D" id="2.60.40.10">
    <property type="entry name" value="Immunoglobulins"/>
    <property type="match status" value="1"/>
</dbReference>
<dbReference type="PANTHER" id="PTHR47633">
    <property type="entry name" value="IMMUNOGLOBULIN"/>
    <property type="match status" value="1"/>
</dbReference>
<evidence type="ECO:0000259" key="1">
    <source>
        <dbReference type="Pfam" id="PF07679"/>
    </source>
</evidence>
<dbReference type="STRING" id="104452.A0A0L7KVE1"/>
<feature type="domain" description="Immunoglobulin I-set" evidence="1">
    <location>
        <begin position="3"/>
        <end position="45"/>
    </location>
</feature>
<dbReference type="Proteomes" id="UP000037510">
    <property type="component" value="Unassembled WGS sequence"/>
</dbReference>
<protein>
    <submittedName>
        <fullName evidence="2">Twitchin</fullName>
    </submittedName>
</protein>
<dbReference type="Pfam" id="PF07679">
    <property type="entry name" value="I-set"/>
    <property type="match status" value="1"/>
</dbReference>
<dbReference type="InterPro" id="IPR013783">
    <property type="entry name" value="Ig-like_fold"/>
</dbReference>
<evidence type="ECO:0000313" key="3">
    <source>
        <dbReference type="Proteomes" id="UP000037510"/>
    </source>
</evidence>
<dbReference type="AlphaFoldDB" id="A0A0L7KVE1"/>
<accession>A0A0L7KVE1</accession>
<proteinExistence type="predicted"/>
<evidence type="ECO:0000313" key="2">
    <source>
        <dbReference type="EMBL" id="KOB67232.1"/>
    </source>
</evidence>
<feature type="non-terminal residue" evidence="2">
    <location>
        <position position="1"/>
    </location>
</feature>
<dbReference type="InterPro" id="IPR013098">
    <property type="entry name" value="Ig_I-set"/>
</dbReference>
<gene>
    <name evidence="2" type="ORF">OBRU01_20058</name>
</gene>
<comment type="caution">
    <text evidence="2">The sequence shown here is derived from an EMBL/GenBank/DDBJ whole genome shotgun (WGS) entry which is preliminary data.</text>
</comment>
<organism evidence="2 3">
    <name type="scientific">Operophtera brumata</name>
    <name type="common">Winter moth</name>
    <name type="synonym">Phalaena brumata</name>
    <dbReference type="NCBI Taxonomy" id="104452"/>
    <lineage>
        <taxon>Eukaryota</taxon>
        <taxon>Metazoa</taxon>
        <taxon>Ecdysozoa</taxon>
        <taxon>Arthropoda</taxon>
        <taxon>Hexapoda</taxon>
        <taxon>Insecta</taxon>
        <taxon>Pterygota</taxon>
        <taxon>Neoptera</taxon>
        <taxon>Endopterygota</taxon>
        <taxon>Lepidoptera</taxon>
        <taxon>Glossata</taxon>
        <taxon>Ditrysia</taxon>
        <taxon>Geometroidea</taxon>
        <taxon>Geometridae</taxon>
        <taxon>Larentiinae</taxon>
        <taxon>Operophtera</taxon>
    </lineage>
</organism>
<name>A0A0L7KVE1_OPEBR</name>